<evidence type="ECO:0000313" key="3">
    <source>
        <dbReference type="Proteomes" id="UP000280792"/>
    </source>
</evidence>
<dbReference type="EMBL" id="QWEZ01000002">
    <property type="protein sequence ID" value="RRJ82300.1"/>
    <property type="molecule type" value="Genomic_DNA"/>
</dbReference>
<dbReference type="InterPro" id="IPR027372">
    <property type="entry name" value="Phytase-like_dom"/>
</dbReference>
<sequence>MTLAALLFALLGETVHPAPAPLALLQSLPIESSDSGLHLSALSLCDGTLLTLSDRHDRQVYRLEIDPTAALARTQVWRTLSPPAPADWGWRQRVSSWFAGRLYDWEGIACRGDRLYLLSEQLNDLLISSNRGESWLQLPRQQFVNQGGVLRSTNAGLEGLTFNGQGLVLAAEREARGLLQFVPEKGGWQLQWLHSPLPPEPPLAGRSPDFSGLWFESPWLYTLERNLFRICRRDTRFQQQRCWSYADTELAPERRYRTEFGVAEGIAADAQRIYLITDNNGDARVADADDRRPQLWIFAKPADWRE</sequence>
<dbReference type="SUPFAM" id="SSF63825">
    <property type="entry name" value="YWTD domain"/>
    <property type="match status" value="1"/>
</dbReference>
<name>A0A3P3VHV7_9GAMM</name>
<dbReference type="RefSeq" id="WP_125016012.1">
    <property type="nucleotide sequence ID" value="NZ_QWEZ01000002.1"/>
</dbReference>
<keyword evidence="3" id="KW-1185">Reference proteome</keyword>
<protein>
    <recommendedName>
        <fullName evidence="1">Phytase-like domain-containing protein</fullName>
    </recommendedName>
</protein>
<dbReference type="AlphaFoldDB" id="A0A3P3VHV7"/>
<dbReference type="Pfam" id="PF13449">
    <property type="entry name" value="Phytase-like"/>
    <property type="match status" value="1"/>
</dbReference>
<proteinExistence type="predicted"/>
<evidence type="ECO:0000259" key="1">
    <source>
        <dbReference type="Pfam" id="PF13449"/>
    </source>
</evidence>
<feature type="domain" description="Phytase-like" evidence="1">
    <location>
        <begin position="39"/>
        <end position="280"/>
    </location>
</feature>
<reference evidence="2 3" key="2">
    <citation type="submission" date="2018-12" db="EMBL/GenBank/DDBJ databases">
        <title>Simiduia agarivorans gen. nov., sp. nov., a marine, agarolytic bacterium isolated from shallow coastal water from Keelung, Taiwan.</title>
        <authorList>
            <person name="Shieh W.Y."/>
        </authorList>
    </citation>
    <scope>NUCLEOTIDE SEQUENCE [LARGE SCALE GENOMIC DNA]</scope>
    <source>
        <strain evidence="2 3">GTF-13</strain>
    </source>
</reference>
<accession>A0A3P3VHV7</accession>
<dbReference type="Proteomes" id="UP000280792">
    <property type="component" value="Unassembled WGS sequence"/>
</dbReference>
<reference evidence="2 3" key="1">
    <citation type="submission" date="2018-08" db="EMBL/GenBank/DDBJ databases">
        <authorList>
            <person name="Khan S.A."/>
        </authorList>
    </citation>
    <scope>NUCLEOTIDE SEQUENCE [LARGE SCALE GENOMIC DNA]</scope>
    <source>
        <strain evidence="2 3">GTF-13</strain>
    </source>
</reference>
<gene>
    <name evidence="2" type="ORF">D0544_10455</name>
</gene>
<comment type="caution">
    <text evidence="2">The sequence shown here is derived from an EMBL/GenBank/DDBJ whole genome shotgun (WGS) entry which is preliminary data.</text>
</comment>
<evidence type="ECO:0000313" key="2">
    <source>
        <dbReference type="EMBL" id="RRJ82300.1"/>
    </source>
</evidence>
<organism evidence="2 3">
    <name type="scientific">Aestuariirhabdus litorea</name>
    <dbReference type="NCBI Taxonomy" id="2528527"/>
    <lineage>
        <taxon>Bacteria</taxon>
        <taxon>Pseudomonadati</taxon>
        <taxon>Pseudomonadota</taxon>
        <taxon>Gammaproteobacteria</taxon>
        <taxon>Oceanospirillales</taxon>
        <taxon>Aestuariirhabdaceae</taxon>
        <taxon>Aestuariirhabdus</taxon>
    </lineage>
</organism>